<dbReference type="PANTHER" id="PTHR16502:SF0">
    <property type="entry name" value="KERATINOCYTE-ASSOCIATED TRANSMEMBRANE PROTEIN 2"/>
    <property type="match status" value="1"/>
</dbReference>
<name>A0AAD9C3R3_DISEL</name>
<keyword evidence="2" id="KW-0472">Membrane</keyword>
<feature type="compositionally biased region" description="Basic and acidic residues" evidence="1">
    <location>
        <begin position="108"/>
        <end position="128"/>
    </location>
</feature>
<dbReference type="PANTHER" id="PTHR16502">
    <property type="entry name" value="KERATINOCYTE-ASSOCIATED TRANSMEMBRANE PROTEIN 2"/>
    <property type="match status" value="1"/>
</dbReference>
<feature type="region of interest" description="Disordered" evidence="1">
    <location>
        <begin position="44"/>
        <end position="207"/>
    </location>
</feature>
<keyword evidence="5" id="KW-1185">Reference proteome</keyword>
<dbReference type="AlphaFoldDB" id="A0AAD9C3R3"/>
<gene>
    <name evidence="4" type="ORF">KUDE01_008020</name>
</gene>
<proteinExistence type="predicted"/>
<comment type="caution">
    <text evidence="4">The sequence shown here is derived from an EMBL/GenBank/DDBJ whole genome shotgun (WGS) entry which is preliminary data.</text>
</comment>
<feature type="compositionally biased region" description="Polar residues" evidence="1">
    <location>
        <begin position="147"/>
        <end position="156"/>
    </location>
</feature>
<dbReference type="InterPro" id="IPR037645">
    <property type="entry name" value="KCT2"/>
</dbReference>
<feature type="compositionally biased region" description="Basic and acidic residues" evidence="1">
    <location>
        <begin position="77"/>
        <end position="99"/>
    </location>
</feature>
<accession>A0AAD9C3R3</accession>
<keyword evidence="3" id="KW-0732">Signal</keyword>
<dbReference type="Pfam" id="PF17818">
    <property type="entry name" value="KCT2"/>
    <property type="match status" value="1"/>
</dbReference>
<evidence type="ECO:0000256" key="3">
    <source>
        <dbReference type="SAM" id="SignalP"/>
    </source>
</evidence>
<evidence type="ECO:0000313" key="4">
    <source>
        <dbReference type="EMBL" id="KAK1892949.1"/>
    </source>
</evidence>
<feature type="signal peptide" evidence="3">
    <location>
        <begin position="1"/>
        <end position="22"/>
    </location>
</feature>
<evidence type="ECO:0000256" key="1">
    <source>
        <dbReference type="SAM" id="MobiDB-lite"/>
    </source>
</evidence>
<reference evidence="4" key="1">
    <citation type="submission" date="2023-04" db="EMBL/GenBank/DDBJ databases">
        <title>Chromosome-level genome of Chaenocephalus aceratus.</title>
        <authorList>
            <person name="Park H."/>
        </authorList>
    </citation>
    <scope>NUCLEOTIDE SEQUENCE</scope>
    <source>
        <strain evidence="4">DE</strain>
        <tissue evidence="4">Muscle</tissue>
    </source>
</reference>
<keyword evidence="2" id="KW-1133">Transmembrane helix</keyword>
<feature type="compositionally biased region" description="Low complexity" evidence="1">
    <location>
        <begin position="165"/>
        <end position="175"/>
    </location>
</feature>
<feature type="compositionally biased region" description="Basic and acidic residues" evidence="1">
    <location>
        <begin position="136"/>
        <end position="146"/>
    </location>
</feature>
<evidence type="ECO:0000313" key="5">
    <source>
        <dbReference type="Proteomes" id="UP001228049"/>
    </source>
</evidence>
<keyword evidence="2" id="KW-0812">Transmembrane</keyword>
<feature type="chain" id="PRO_5042179815" evidence="3">
    <location>
        <begin position="23"/>
        <end position="268"/>
    </location>
</feature>
<dbReference type="EMBL" id="JASDAP010000013">
    <property type="protein sequence ID" value="KAK1892949.1"/>
    <property type="molecule type" value="Genomic_DNA"/>
</dbReference>
<organism evidence="4 5">
    <name type="scientific">Dissostichus eleginoides</name>
    <name type="common">Patagonian toothfish</name>
    <name type="synonym">Dissostichus amissus</name>
    <dbReference type="NCBI Taxonomy" id="100907"/>
    <lineage>
        <taxon>Eukaryota</taxon>
        <taxon>Metazoa</taxon>
        <taxon>Chordata</taxon>
        <taxon>Craniata</taxon>
        <taxon>Vertebrata</taxon>
        <taxon>Euteleostomi</taxon>
        <taxon>Actinopterygii</taxon>
        <taxon>Neopterygii</taxon>
        <taxon>Teleostei</taxon>
        <taxon>Neoteleostei</taxon>
        <taxon>Acanthomorphata</taxon>
        <taxon>Eupercaria</taxon>
        <taxon>Perciformes</taxon>
        <taxon>Notothenioidei</taxon>
        <taxon>Nototheniidae</taxon>
        <taxon>Dissostichus</taxon>
    </lineage>
</organism>
<sequence>MRTAFLLLTTCLCVCLVRVAPADSPLALGEGALTISKEIKDHSAAGPTSVEKNPNVAAATLTEDKDGEKGIGVPGAKKTEENEADEKPTVKPEGEKAPDLAKPSNEPKQADGDSGKKGQDDNEKKPVETKLTTKTASEESHDDENGKTGTDGNSQDSGKEKENETATVKPATTTTSRNVEVDNTKNLPGDKGNENESLDGANKEQMEEDVAESSHFFAYLVCTAVLVAGLYITYHNKRKIFAFLLEGKKYRSARRPKSGDYQKLDQNM</sequence>
<dbReference type="Proteomes" id="UP001228049">
    <property type="component" value="Unassembled WGS sequence"/>
</dbReference>
<evidence type="ECO:0000256" key="2">
    <source>
        <dbReference type="SAM" id="Phobius"/>
    </source>
</evidence>
<feature type="transmembrane region" description="Helical" evidence="2">
    <location>
        <begin position="216"/>
        <end position="234"/>
    </location>
</feature>
<protein>
    <submittedName>
        <fullName evidence="4">Trans-Golgi network integral membrane protein 2</fullName>
    </submittedName>
</protein>